<dbReference type="EMBL" id="NRSJ01000011">
    <property type="protein sequence ID" value="MBK1704510.1"/>
    <property type="molecule type" value="Genomic_DNA"/>
</dbReference>
<keyword evidence="8" id="KW-1185">Reference proteome</keyword>
<dbReference type="InterPro" id="IPR006311">
    <property type="entry name" value="TAT_signal"/>
</dbReference>
<feature type="region of interest" description="Disordered" evidence="5">
    <location>
        <begin position="51"/>
        <end position="99"/>
    </location>
</feature>
<evidence type="ECO:0000313" key="7">
    <source>
        <dbReference type="EMBL" id="MBK1704510.1"/>
    </source>
</evidence>
<organism evidence="7 8">
    <name type="scientific">Halochromatium glycolicum</name>
    <dbReference type="NCBI Taxonomy" id="85075"/>
    <lineage>
        <taxon>Bacteria</taxon>
        <taxon>Pseudomonadati</taxon>
        <taxon>Pseudomonadota</taxon>
        <taxon>Gammaproteobacteria</taxon>
        <taxon>Chromatiales</taxon>
        <taxon>Chromatiaceae</taxon>
        <taxon>Halochromatium</taxon>
    </lineage>
</organism>
<feature type="compositionally biased region" description="Acidic residues" evidence="5">
    <location>
        <begin position="77"/>
        <end position="95"/>
    </location>
</feature>
<evidence type="ECO:0000256" key="4">
    <source>
        <dbReference type="ARBA" id="ARBA00023136"/>
    </source>
</evidence>
<comment type="caution">
    <text evidence="7">The sequence shown here is derived from an EMBL/GenBank/DDBJ whole genome shotgun (WGS) entry which is preliminary data.</text>
</comment>
<dbReference type="RefSeq" id="WP_200345715.1">
    <property type="nucleotide sequence ID" value="NZ_NRSJ01000011.1"/>
</dbReference>
<dbReference type="SUPFAM" id="SSF74653">
    <property type="entry name" value="TolA/TonB C-terminal domain"/>
    <property type="match status" value="1"/>
</dbReference>
<evidence type="ECO:0000256" key="2">
    <source>
        <dbReference type="ARBA" id="ARBA00022692"/>
    </source>
</evidence>
<feature type="compositionally biased region" description="Basic and acidic residues" evidence="5">
    <location>
        <begin position="63"/>
        <end position="76"/>
    </location>
</feature>
<dbReference type="Gene3D" id="3.30.1150.10">
    <property type="match status" value="1"/>
</dbReference>
<proteinExistence type="predicted"/>
<dbReference type="Pfam" id="PF13103">
    <property type="entry name" value="TonB_2"/>
    <property type="match status" value="1"/>
</dbReference>
<accession>A0AAJ0X9W7</accession>
<evidence type="ECO:0000313" key="8">
    <source>
        <dbReference type="Proteomes" id="UP001296776"/>
    </source>
</evidence>
<keyword evidence="3 6" id="KW-1133">Transmembrane helix</keyword>
<gene>
    <name evidence="7" type="ORF">CKO40_08150</name>
</gene>
<protein>
    <recommendedName>
        <fullName evidence="9">Outer membrane transport energization protein TonB</fullName>
    </recommendedName>
</protein>
<evidence type="ECO:0000256" key="3">
    <source>
        <dbReference type="ARBA" id="ARBA00022989"/>
    </source>
</evidence>
<evidence type="ECO:0000256" key="6">
    <source>
        <dbReference type="SAM" id="Phobius"/>
    </source>
</evidence>
<dbReference type="InterPro" id="IPR006260">
    <property type="entry name" value="TonB/TolA_C"/>
</dbReference>
<evidence type="ECO:0000256" key="1">
    <source>
        <dbReference type="ARBA" id="ARBA00004167"/>
    </source>
</evidence>
<dbReference type="GO" id="GO:0016020">
    <property type="term" value="C:membrane"/>
    <property type="evidence" value="ECO:0007669"/>
    <property type="project" value="UniProtKB-SubCell"/>
</dbReference>
<keyword evidence="2 6" id="KW-0812">Transmembrane</keyword>
<evidence type="ECO:0008006" key="9">
    <source>
        <dbReference type="Google" id="ProtNLM"/>
    </source>
</evidence>
<dbReference type="Proteomes" id="UP001296776">
    <property type="component" value="Unassembled WGS sequence"/>
</dbReference>
<sequence length="223" mass="23895">MATNTRRRLLKALPALVIVLVLLGAGFLVYLLRGLLAGAPPAPKQTVQQISLVQPPPPPPPPKVEKPPEPEMKEEVPEPEPEPEEVPEELPDLVNDEPPAGDLLGLDAEGGAGGDGFGLIGRKGGRGLLSDGSRFGSYAGLIKEDIVDALSAASGVRDHGYSVLVKLWIDQSGRIERYELLSSTGDRKTDESLRLAFSSLPRLSQPPPEDMPQPVKLRVTSRL</sequence>
<comment type="subcellular location">
    <subcellularLocation>
        <location evidence="1">Membrane</location>
        <topology evidence="1">Single-pass membrane protein</topology>
    </subcellularLocation>
</comment>
<feature type="region of interest" description="Disordered" evidence="5">
    <location>
        <begin position="198"/>
        <end position="223"/>
    </location>
</feature>
<reference evidence="7" key="1">
    <citation type="submission" date="2017-08" db="EMBL/GenBank/DDBJ databases">
        <authorList>
            <person name="Imhoff J.F."/>
            <person name="Rahn T."/>
            <person name="Kuenzel S."/>
            <person name="Neulinger S.C."/>
        </authorList>
    </citation>
    <scope>NUCLEOTIDE SEQUENCE</scope>
    <source>
        <strain evidence="7">DSM 11080</strain>
    </source>
</reference>
<evidence type="ECO:0000256" key="5">
    <source>
        <dbReference type="SAM" id="MobiDB-lite"/>
    </source>
</evidence>
<dbReference type="AlphaFoldDB" id="A0AAJ0X9W7"/>
<reference evidence="7" key="2">
    <citation type="journal article" date="2020" name="Microorganisms">
        <title>Osmotic Adaptation and Compatible Solute Biosynthesis of Phototrophic Bacteria as Revealed from Genome Analyses.</title>
        <authorList>
            <person name="Imhoff J.F."/>
            <person name="Rahn T."/>
            <person name="Kunzel S."/>
            <person name="Keller A."/>
            <person name="Neulinger S.C."/>
        </authorList>
    </citation>
    <scope>NUCLEOTIDE SEQUENCE</scope>
    <source>
        <strain evidence="7">DSM 11080</strain>
    </source>
</reference>
<feature type="transmembrane region" description="Helical" evidence="6">
    <location>
        <begin position="12"/>
        <end position="32"/>
    </location>
</feature>
<dbReference type="PROSITE" id="PS51318">
    <property type="entry name" value="TAT"/>
    <property type="match status" value="1"/>
</dbReference>
<dbReference type="NCBIfam" id="TIGR01352">
    <property type="entry name" value="tonB_Cterm"/>
    <property type="match status" value="1"/>
</dbReference>
<name>A0AAJ0X9W7_9GAMM</name>
<keyword evidence="4 6" id="KW-0472">Membrane</keyword>